<evidence type="ECO:0000256" key="1">
    <source>
        <dbReference type="SAM" id="SignalP"/>
    </source>
</evidence>
<evidence type="ECO:0008006" key="4">
    <source>
        <dbReference type="Google" id="ProtNLM"/>
    </source>
</evidence>
<protein>
    <recommendedName>
        <fullName evidence="4">Bacteriocin</fullName>
    </recommendedName>
</protein>
<sequence length="79" mass="7928">MKKLIAGILTAGALLTIGTTSAFAAGHHGGTCGSGCYYVDADGDGICDNHHDNTCPKTGLGHGRGHGMGCGRGYGCAYR</sequence>
<feature type="signal peptide" evidence="1">
    <location>
        <begin position="1"/>
        <end position="24"/>
    </location>
</feature>
<evidence type="ECO:0000313" key="3">
    <source>
        <dbReference type="Proteomes" id="UP000886804"/>
    </source>
</evidence>
<evidence type="ECO:0000313" key="2">
    <source>
        <dbReference type="EMBL" id="HJB08885.1"/>
    </source>
</evidence>
<accession>A0A9D2RMA7</accession>
<gene>
    <name evidence="2" type="ORF">H9716_13665</name>
</gene>
<keyword evidence="1" id="KW-0732">Signal</keyword>
<organism evidence="2 3">
    <name type="scientific">Candidatus Enterocloster faecavium</name>
    <dbReference type="NCBI Taxonomy" id="2838560"/>
    <lineage>
        <taxon>Bacteria</taxon>
        <taxon>Bacillati</taxon>
        <taxon>Bacillota</taxon>
        <taxon>Clostridia</taxon>
        <taxon>Lachnospirales</taxon>
        <taxon>Lachnospiraceae</taxon>
        <taxon>Enterocloster</taxon>
    </lineage>
</organism>
<name>A0A9D2RMA7_9FIRM</name>
<proteinExistence type="predicted"/>
<dbReference type="EMBL" id="DWYS01000167">
    <property type="protein sequence ID" value="HJB08885.1"/>
    <property type="molecule type" value="Genomic_DNA"/>
</dbReference>
<dbReference type="AlphaFoldDB" id="A0A9D2RMA7"/>
<feature type="chain" id="PRO_5039598942" description="Bacteriocin" evidence="1">
    <location>
        <begin position="25"/>
        <end position="79"/>
    </location>
</feature>
<reference evidence="2" key="1">
    <citation type="journal article" date="2021" name="PeerJ">
        <title>Extensive microbial diversity within the chicken gut microbiome revealed by metagenomics and culture.</title>
        <authorList>
            <person name="Gilroy R."/>
            <person name="Ravi A."/>
            <person name="Getino M."/>
            <person name="Pursley I."/>
            <person name="Horton D.L."/>
            <person name="Alikhan N.F."/>
            <person name="Baker D."/>
            <person name="Gharbi K."/>
            <person name="Hall N."/>
            <person name="Watson M."/>
            <person name="Adriaenssens E.M."/>
            <person name="Foster-Nyarko E."/>
            <person name="Jarju S."/>
            <person name="Secka A."/>
            <person name="Antonio M."/>
            <person name="Oren A."/>
            <person name="Chaudhuri R.R."/>
            <person name="La Ragione R."/>
            <person name="Hildebrand F."/>
            <person name="Pallen M.J."/>
        </authorList>
    </citation>
    <scope>NUCLEOTIDE SEQUENCE</scope>
    <source>
        <strain evidence="2">CHK188-4685</strain>
    </source>
</reference>
<dbReference type="Proteomes" id="UP000886804">
    <property type="component" value="Unassembled WGS sequence"/>
</dbReference>
<comment type="caution">
    <text evidence="2">The sequence shown here is derived from an EMBL/GenBank/DDBJ whole genome shotgun (WGS) entry which is preliminary data.</text>
</comment>
<reference evidence="2" key="2">
    <citation type="submission" date="2021-04" db="EMBL/GenBank/DDBJ databases">
        <authorList>
            <person name="Gilroy R."/>
        </authorList>
    </citation>
    <scope>NUCLEOTIDE SEQUENCE</scope>
    <source>
        <strain evidence="2">CHK188-4685</strain>
    </source>
</reference>